<protein>
    <recommendedName>
        <fullName evidence="9">Cytochrome P450</fullName>
    </recommendedName>
</protein>
<accession>A0A8H4RD86</accession>
<dbReference type="InterPro" id="IPR017972">
    <property type="entry name" value="Cyt_P450_CS"/>
</dbReference>
<evidence type="ECO:0000256" key="5">
    <source>
        <dbReference type="PIRSR" id="PIRSR602401-1"/>
    </source>
</evidence>
<dbReference type="InterPro" id="IPR036396">
    <property type="entry name" value="Cyt_P450_sf"/>
</dbReference>
<dbReference type="PROSITE" id="PS00086">
    <property type="entry name" value="CYTOCHROME_P450"/>
    <property type="match status" value="1"/>
</dbReference>
<comment type="cofactor">
    <cofactor evidence="1 5">
        <name>heme</name>
        <dbReference type="ChEBI" id="CHEBI:30413"/>
    </cofactor>
</comment>
<dbReference type="PRINTS" id="PR00385">
    <property type="entry name" value="P450"/>
</dbReference>
<keyword evidence="5 6" id="KW-0349">Heme</keyword>
<dbReference type="GO" id="GO:0004497">
    <property type="term" value="F:monooxygenase activity"/>
    <property type="evidence" value="ECO:0007669"/>
    <property type="project" value="UniProtKB-KW"/>
</dbReference>
<proteinExistence type="inferred from homology"/>
<evidence type="ECO:0000313" key="8">
    <source>
        <dbReference type="Proteomes" id="UP000566819"/>
    </source>
</evidence>
<dbReference type="Pfam" id="PF00067">
    <property type="entry name" value="p450"/>
    <property type="match status" value="1"/>
</dbReference>
<keyword evidence="4 5" id="KW-0408">Iron</keyword>
<reference evidence="7 8" key="1">
    <citation type="submission" date="2020-03" db="EMBL/GenBank/DDBJ databases">
        <title>Draft Genome Sequence of Cudoniella acicularis.</title>
        <authorList>
            <person name="Buettner E."/>
            <person name="Kellner H."/>
        </authorList>
    </citation>
    <scope>NUCLEOTIDE SEQUENCE [LARGE SCALE GENOMIC DNA]</scope>
    <source>
        <strain evidence="7 8">DSM 108380</strain>
    </source>
</reference>
<evidence type="ECO:0000256" key="4">
    <source>
        <dbReference type="ARBA" id="ARBA00023004"/>
    </source>
</evidence>
<evidence type="ECO:0000256" key="1">
    <source>
        <dbReference type="ARBA" id="ARBA00001971"/>
    </source>
</evidence>
<dbReference type="GO" id="GO:0016705">
    <property type="term" value="F:oxidoreductase activity, acting on paired donors, with incorporation or reduction of molecular oxygen"/>
    <property type="evidence" value="ECO:0007669"/>
    <property type="project" value="InterPro"/>
</dbReference>
<keyword evidence="8" id="KW-1185">Reference proteome</keyword>
<dbReference type="InterPro" id="IPR001128">
    <property type="entry name" value="Cyt_P450"/>
</dbReference>
<keyword evidence="6" id="KW-0560">Oxidoreductase</keyword>
<gene>
    <name evidence="7" type="ORF">G7Y89_g11573</name>
</gene>
<dbReference type="GO" id="GO:0020037">
    <property type="term" value="F:heme binding"/>
    <property type="evidence" value="ECO:0007669"/>
    <property type="project" value="InterPro"/>
</dbReference>
<dbReference type="Gene3D" id="1.10.630.10">
    <property type="entry name" value="Cytochrome P450"/>
    <property type="match status" value="1"/>
</dbReference>
<dbReference type="InterPro" id="IPR002401">
    <property type="entry name" value="Cyt_P450_E_grp-I"/>
</dbReference>
<dbReference type="GO" id="GO:0005506">
    <property type="term" value="F:iron ion binding"/>
    <property type="evidence" value="ECO:0007669"/>
    <property type="project" value="InterPro"/>
</dbReference>
<dbReference type="SUPFAM" id="SSF48264">
    <property type="entry name" value="Cytochrome P450"/>
    <property type="match status" value="1"/>
</dbReference>
<dbReference type="CDD" id="cd11070">
    <property type="entry name" value="CYP56-like"/>
    <property type="match status" value="1"/>
</dbReference>
<evidence type="ECO:0000313" key="7">
    <source>
        <dbReference type="EMBL" id="KAF4626589.1"/>
    </source>
</evidence>
<dbReference type="AlphaFoldDB" id="A0A8H4RD86"/>
<comment type="similarity">
    <text evidence="2 6">Belongs to the cytochrome P450 family.</text>
</comment>
<keyword evidence="6" id="KW-0503">Monooxygenase</keyword>
<dbReference type="PANTHER" id="PTHR24305:SF166">
    <property type="entry name" value="CYTOCHROME P450 12A4, MITOCHONDRIAL-RELATED"/>
    <property type="match status" value="1"/>
</dbReference>
<dbReference type="PRINTS" id="PR00463">
    <property type="entry name" value="EP450I"/>
</dbReference>
<feature type="binding site" description="axial binding residue" evidence="5">
    <location>
        <position position="486"/>
    </location>
    <ligand>
        <name>heme</name>
        <dbReference type="ChEBI" id="CHEBI:30413"/>
    </ligand>
    <ligandPart>
        <name>Fe</name>
        <dbReference type="ChEBI" id="CHEBI:18248"/>
    </ligandPart>
</feature>
<dbReference type="OrthoDB" id="1470350at2759"/>
<evidence type="ECO:0008006" key="9">
    <source>
        <dbReference type="Google" id="ProtNLM"/>
    </source>
</evidence>
<sequence length="555" mass="62600">MILLLLTLLFVTYLTSIAYFIWVNYSKVVNLGLPIVIAPITPDNPLWIAVQTAFGSILRHFPFSATSFTRHCRLGWEFHDRFQTHLRLGDAWILVTPVRNWLYVANAEAITDIFSRGRDFTRPVWMLEVLNVFGPNISTAEGSDWQRQRKLTSGPFNETKSPLVWDEALRQATDITSYWRSPKSTGRTTAKDTRTLALDVLAYVAFQKSYPFASSDSPALATAESLSYRDSLAIILENALITMVLPESALSFPLSPASWKRIGSAIRSFRRYMAKQVKDERQLMDSRSPGTGNLVSNLVRASGEISEQYNQEKSIKPLTDAEIFGNIFVFNFAGHDTTAISLAYGVLLLVANPEVQDWIHEEINHFSKHKGLSTLKYKDTFHKLKRCLAVLLETLRLYNPLPGVPKYTGKNATTLKINSKSYHIPENVLVVPALQAQHTHPRHWGSDSLEWRPQRWITASKDLESEVLFQPPKGTFFAWSEGLRNCPGKKFAQVEFVAVMVGLFGNNIAEPVPNHGESVAAARERVLRVVKDSNVELLLQMRDPESVRVALKGRA</sequence>
<dbReference type="InterPro" id="IPR050121">
    <property type="entry name" value="Cytochrome_P450_monoxygenase"/>
</dbReference>
<dbReference type="Proteomes" id="UP000566819">
    <property type="component" value="Unassembled WGS sequence"/>
</dbReference>
<organism evidence="7 8">
    <name type="scientific">Cudoniella acicularis</name>
    <dbReference type="NCBI Taxonomy" id="354080"/>
    <lineage>
        <taxon>Eukaryota</taxon>
        <taxon>Fungi</taxon>
        <taxon>Dikarya</taxon>
        <taxon>Ascomycota</taxon>
        <taxon>Pezizomycotina</taxon>
        <taxon>Leotiomycetes</taxon>
        <taxon>Helotiales</taxon>
        <taxon>Tricladiaceae</taxon>
        <taxon>Cudoniella</taxon>
    </lineage>
</organism>
<evidence type="ECO:0000256" key="6">
    <source>
        <dbReference type="RuleBase" id="RU000461"/>
    </source>
</evidence>
<keyword evidence="3 5" id="KW-0479">Metal-binding</keyword>
<comment type="caution">
    <text evidence="7">The sequence shown here is derived from an EMBL/GenBank/DDBJ whole genome shotgun (WGS) entry which is preliminary data.</text>
</comment>
<name>A0A8H4RD86_9HELO</name>
<evidence type="ECO:0000256" key="2">
    <source>
        <dbReference type="ARBA" id="ARBA00010617"/>
    </source>
</evidence>
<dbReference type="PANTHER" id="PTHR24305">
    <property type="entry name" value="CYTOCHROME P450"/>
    <property type="match status" value="1"/>
</dbReference>
<dbReference type="EMBL" id="JAAMPI010001126">
    <property type="protein sequence ID" value="KAF4626589.1"/>
    <property type="molecule type" value="Genomic_DNA"/>
</dbReference>
<evidence type="ECO:0000256" key="3">
    <source>
        <dbReference type="ARBA" id="ARBA00022723"/>
    </source>
</evidence>